<reference evidence="3 4" key="1">
    <citation type="submission" date="2013-08" db="EMBL/GenBank/DDBJ databases">
        <title>Genome sequencing of Cellulomonas bogoriensis 69B4.</title>
        <authorList>
            <person name="Chen F."/>
            <person name="Li Y."/>
            <person name="Wang G."/>
        </authorList>
    </citation>
    <scope>NUCLEOTIDE SEQUENCE [LARGE SCALE GENOMIC DNA]</scope>
    <source>
        <strain evidence="3 4">69B4</strain>
    </source>
</reference>
<dbReference type="InterPro" id="IPR009078">
    <property type="entry name" value="Ferritin-like_SF"/>
</dbReference>
<proteinExistence type="predicted"/>
<dbReference type="Proteomes" id="UP000054314">
    <property type="component" value="Unassembled WGS sequence"/>
</dbReference>
<dbReference type="Gene3D" id="1.20.1260.10">
    <property type="match status" value="1"/>
</dbReference>
<feature type="region of interest" description="Disordered" evidence="1">
    <location>
        <begin position="80"/>
        <end position="111"/>
    </location>
</feature>
<dbReference type="SUPFAM" id="SSF47240">
    <property type="entry name" value="Ferritin-like"/>
    <property type="match status" value="1"/>
</dbReference>
<dbReference type="AlphaFoldDB" id="A0A0A0C1X4"/>
<dbReference type="RefSeq" id="WP_035057239.1">
    <property type="nucleotide sequence ID" value="NZ_AXCZ01000011.1"/>
</dbReference>
<organism evidence="3 4">
    <name type="scientific">Cellulomonas bogoriensis 69B4 = DSM 16987</name>
    <dbReference type="NCBI Taxonomy" id="1386082"/>
    <lineage>
        <taxon>Bacteria</taxon>
        <taxon>Bacillati</taxon>
        <taxon>Actinomycetota</taxon>
        <taxon>Actinomycetes</taxon>
        <taxon>Micrococcales</taxon>
        <taxon>Cellulomonadaceae</taxon>
        <taxon>Cellulomonas</taxon>
    </lineage>
</organism>
<dbReference type="Pfam" id="PF14530">
    <property type="entry name" value="DUF4439"/>
    <property type="match status" value="1"/>
</dbReference>
<feature type="region of interest" description="Disordered" evidence="1">
    <location>
        <begin position="153"/>
        <end position="195"/>
    </location>
</feature>
<feature type="compositionally biased region" description="Acidic residues" evidence="1">
    <location>
        <begin position="88"/>
        <end position="98"/>
    </location>
</feature>
<accession>A0A0A0C1X4</accession>
<dbReference type="EMBL" id="AXCZ01000011">
    <property type="protein sequence ID" value="KGM14165.1"/>
    <property type="molecule type" value="Genomic_DNA"/>
</dbReference>
<gene>
    <name evidence="3" type="ORF">N869_03375</name>
</gene>
<evidence type="ECO:0000259" key="2">
    <source>
        <dbReference type="Pfam" id="PF14530"/>
    </source>
</evidence>
<protein>
    <recommendedName>
        <fullName evidence="2">DUF4439 domain-containing protein</fullName>
    </recommendedName>
</protein>
<sequence>MVALATALVLAGCGVRLETPPPAPLVPDDAEVVRQRTTADALALAVLAEHVDTGDDTALADAARAAASASRLHLEALGGIYDPGTEPYDVDGADEPEDSTTTPPAVPRPPQDLQTLLARAAQTALDDADAVPDGPLARLVASVAVSRALHLESMTRAMGPDQDTSPAPPRPGRQDAGTDAGEDDGSDRPPPGVSAADLRSLVLSEDAAGYAWEVVAARAGGDPRTAAAARAAEHRTRADHWARLGGVAKTQADPRRNLYSLPEEIVRPEQDEDLTTALAEVEAALTRAYATLVARADPGERAPVLEGLLETSRTLTEVLAQVPALPGITTTDT</sequence>
<evidence type="ECO:0000313" key="3">
    <source>
        <dbReference type="EMBL" id="KGM14165.1"/>
    </source>
</evidence>
<dbReference type="InterPro" id="IPR029447">
    <property type="entry name" value="DUF4439"/>
</dbReference>
<name>A0A0A0C1X4_9CELL</name>
<dbReference type="InterPro" id="IPR012347">
    <property type="entry name" value="Ferritin-like"/>
</dbReference>
<evidence type="ECO:0000256" key="1">
    <source>
        <dbReference type="SAM" id="MobiDB-lite"/>
    </source>
</evidence>
<feature type="domain" description="DUF4439" evidence="2">
    <location>
        <begin position="203"/>
        <end position="329"/>
    </location>
</feature>
<evidence type="ECO:0000313" key="4">
    <source>
        <dbReference type="Proteomes" id="UP000054314"/>
    </source>
</evidence>
<keyword evidence="4" id="KW-1185">Reference proteome</keyword>
<comment type="caution">
    <text evidence="3">The sequence shown here is derived from an EMBL/GenBank/DDBJ whole genome shotgun (WGS) entry which is preliminary data.</text>
</comment>